<dbReference type="Proteomes" id="UP001431209">
    <property type="component" value="Unassembled WGS sequence"/>
</dbReference>
<feature type="transmembrane region" description="Helical" evidence="1">
    <location>
        <begin position="217"/>
        <end position="236"/>
    </location>
</feature>
<feature type="transmembrane region" description="Helical" evidence="1">
    <location>
        <begin position="310"/>
        <end position="329"/>
    </location>
</feature>
<evidence type="ECO:0000259" key="2">
    <source>
        <dbReference type="Pfam" id="PF12051"/>
    </source>
</evidence>
<keyword evidence="1" id="KW-0812">Transmembrane</keyword>
<evidence type="ECO:0000313" key="4">
    <source>
        <dbReference type="Proteomes" id="UP001431209"/>
    </source>
</evidence>
<feature type="transmembrane region" description="Helical" evidence="1">
    <location>
        <begin position="26"/>
        <end position="48"/>
    </location>
</feature>
<dbReference type="PANTHER" id="PTHR34814">
    <property type="entry name" value="NITROSOGUANIDINE RESISTANCE PROTEIN SNG1"/>
    <property type="match status" value="1"/>
</dbReference>
<dbReference type="PANTHER" id="PTHR34814:SF1">
    <property type="entry name" value="NITROSOGUANIDINE RESISTANCE PROTEIN SNG1"/>
    <property type="match status" value="1"/>
</dbReference>
<comment type="caution">
    <text evidence="3">The sequence shown here is derived from an EMBL/GenBank/DDBJ whole genome shotgun (WGS) entry which is preliminary data.</text>
</comment>
<proteinExistence type="predicted"/>
<dbReference type="Pfam" id="PF12051">
    <property type="entry name" value="DUF3533"/>
    <property type="match status" value="1"/>
</dbReference>
<evidence type="ECO:0000256" key="1">
    <source>
        <dbReference type="SAM" id="Phobius"/>
    </source>
</evidence>
<feature type="transmembrane region" description="Helical" evidence="1">
    <location>
        <begin position="367"/>
        <end position="390"/>
    </location>
</feature>
<name>A0AAW2YTC7_9EUKA</name>
<dbReference type="InterPro" id="IPR022703">
    <property type="entry name" value="DUF3533"/>
</dbReference>
<keyword evidence="1" id="KW-1133">Transmembrane helix</keyword>
<evidence type="ECO:0000313" key="3">
    <source>
        <dbReference type="EMBL" id="KAL0479879.1"/>
    </source>
</evidence>
<dbReference type="Gene3D" id="3.40.1710.10">
    <property type="entry name" value="abc type-2 transporter like domain"/>
    <property type="match status" value="1"/>
</dbReference>
<feature type="transmembrane region" description="Helical" evidence="1">
    <location>
        <begin position="281"/>
        <end position="298"/>
    </location>
</feature>
<reference evidence="3 4" key="1">
    <citation type="submission" date="2024-03" db="EMBL/GenBank/DDBJ databases">
        <title>The Acrasis kona genome and developmental transcriptomes reveal deep origins of eukaryotic multicellular pathways.</title>
        <authorList>
            <person name="Sheikh S."/>
            <person name="Fu C.-J."/>
            <person name="Brown M.W."/>
            <person name="Baldauf S.L."/>
        </authorList>
    </citation>
    <scope>NUCLEOTIDE SEQUENCE [LARGE SCALE GENOMIC DNA]</scope>
    <source>
        <strain evidence="3 4">ATCC MYA-3509</strain>
    </source>
</reference>
<feature type="domain" description="DUF3533" evidence="2">
    <location>
        <begin position="40"/>
        <end position="379"/>
    </location>
</feature>
<feature type="transmembrane region" description="Helical" evidence="1">
    <location>
        <begin position="256"/>
        <end position="275"/>
    </location>
</feature>
<accession>A0AAW2YTC7</accession>
<keyword evidence="4" id="KW-1185">Reference proteome</keyword>
<sequence length="483" mass="54218">MQAPPPIIWRETYYPHIFHKEIRRDVFKTCGCGVLITIGILIICLSIISMQLGASWNPTGYTSNVDIAIVNNDQNTIGNTLQGALMNTTVFNWKLDNSITNPPQFIQNAGSWVVLTIPANFTKNYYASLQLGAPYKQSVVLTYDQGRHFNGISVITRVLQAVLILINKGVAFKTLSTVPLNTSRVDMSVLRSPISFSEVNINPVSKSGLDNACSLCLMYLFLLSIAGLLFSLILYLPLIGKIPTWQIFLLRKTYDLINTFVVSCGIAVVLVWFGAEFKYTFWAYWMFMWLVMFCYFHIMELVIMIMRTYTVFVSPIIMIFMFATSAAVMPNELQSPFYSVGRGFPMYHAVKAARHILFGSDGTELGLNLGVLIIYSAFFFVVNSLLFFYGDYLRRKAAVKAATKKVEDANKIKSDTGTTIDHHDEHELLESTVDHDMTTDDLISDTSVVRPADIKRALDAQDKKDEQTNAEVLEAVAQNAVVV</sequence>
<gene>
    <name evidence="3" type="ORF">AKO1_007389</name>
</gene>
<protein>
    <recommendedName>
        <fullName evidence="2">DUF3533 domain-containing protein</fullName>
    </recommendedName>
</protein>
<dbReference type="AlphaFoldDB" id="A0AAW2YTC7"/>
<organism evidence="3 4">
    <name type="scientific">Acrasis kona</name>
    <dbReference type="NCBI Taxonomy" id="1008807"/>
    <lineage>
        <taxon>Eukaryota</taxon>
        <taxon>Discoba</taxon>
        <taxon>Heterolobosea</taxon>
        <taxon>Tetramitia</taxon>
        <taxon>Eutetramitia</taxon>
        <taxon>Acrasidae</taxon>
        <taxon>Acrasis</taxon>
    </lineage>
</organism>
<keyword evidence="1" id="KW-0472">Membrane</keyword>
<dbReference type="EMBL" id="JAOPGA020000605">
    <property type="protein sequence ID" value="KAL0479879.1"/>
    <property type="molecule type" value="Genomic_DNA"/>
</dbReference>
<dbReference type="InterPro" id="IPR053001">
    <property type="entry name" value="MNNG_permease-like"/>
</dbReference>
<dbReference type="GO" id="GO:0016020">
    <property type="term" value="C:membrane"/>
    <property type="evidence" value="ECO:0007669"/>
    <property type="project" value="TreeGrafter"/>
</dbReference>